<feature type="transmembrane region" description="Helical" evidence="4">
    <location>
        <begin position="273"/>
        <end position="293"/>
    </location>
</feature>
<dbReference type="RefSeq" id="WP_188464786.1">
    <property type="nucleotide sequence ID" value="NZ_BAABHU010000009.1"/>
</dbReference>
<sequence length="401" mass="44943">MKTIFLIFELIVVAYFLYVGLYTFMFGFASHFYRSKATKASTAKGRFVVLIPGYKEDGVIVSVAKDAVKQNYPQDKFDIVVIADSFQQETLKQLAELPIHTEIVSFEKSTKVKALNEVLGRIGDGSGYDYAVILDADNLMDESFLERMNTLHQQGFKAIQGRRAAKNDMSTLAYLDGLSEDINNNIYGKGSVALGCSSSLKGSGMSFSFALLKSELAQMASIGGFDRELELRLVKQGVKVYYSENAVIRDEKVEKNEVFENQRKRWISSQYHYLRLYFTEGLAALFKGNFVLFNSIILRNIQLPRLLNIGLVNFILVLAIVLTAVFSVLQIQLGLYILVAVLVDVGVFLAISKEYLNGRLVKSIILLPGIFLKMLLLMFKLKGANKKFIHTPHGETPKSKA</sequence>
<feature type="transmembrane region" description="Helical" evidence="4">
    <location>
        <begin position="333"/>
        <end position="351"/>
    </location>
</feature>
<reference evidence="6" key="1">
    <citation type="journal article" date="2019" name="Int. J. Syst. Evol. Microbiol.">
        <title>The Global Catalogue of Microorganisms (GCM) 10K type strain sequencing project: providing services to taxonomists for standard genome sequencing and annotation.</title>
        <authorList>
            <consortium name="The Broad Institute Genomics Platform"/>
            <consortium name="The Broad Institute Genome Sequencing Center for Infectious Disease"/>
            <person name="Wu L."/>
            <person name="Ma J."/>
        </authorList>
    </citation>
    <scope>NUCLEOTIDE SEQUENCE [LARGE SCALE GENOMIC DNA]</scope>
    <source>
        <strain evidence="6">CGMCC 1.10832</strain>
    </source>
</reference>
<feature type="transmembrane region" description="Helical" evidence="4">
    <location>
        <begin position="363"/>
        <end position="381"/>
    </location>
</feature>
<dbReference type="Pfam" id="PF13641">
    <property type="entry name" value="Glyco_tranf_2_3"/>
    <property type="match status" value="1"/>
</dbReference>
<evidence type="ECO:0000313" key="5">
    <source>
        <dbReference type="EMBL" id="GGC41924.1"/>
    </source>
</evidence>
<keyword evidence="2" id="KW-0328">Glycosyltransferase</keyword>
<evidence type="ECO:0000256" key="1">
    <source>
        <dbReference type="ARBA" id="ARBA00006739"/>
    </source>
</evidence>
<keyword evidence="4" id="KW-0472">Membrane</keyword>
<accession>A0ABQ1MLP0</accession>
<dbReference type="PANTHER" id="PTHR43630">
    <property type="entry name" value="POLY-BETA-1,6-N-ACETYL-D-GLUCOSAMINE SYNTHASE"/>
    <property type="match status" value="1"/>
</dbReference>
<name>A0ABQ1MLP0_9BACT</name>
<evidence type="ECO:0000256" key="4">
    <source>
        <dbReference type="SAM" id="Phobius"/>
    </source>
</evidence>
<dbReference type="EMBL" id="BMEC01000009">
    <property type="protein sequence ID" value="GGC41924.1"/>
    <property type="molecule type" value="Genomic_DNA"/>
</dbReference>
<dbReference type="Proteomes" id="UP000636010">
    <property type="component" value="Unassembled WGS sequence"/>
</dbReference>
<comment type="caution">
    <text evidence="5">The sequence shown here is derived from an EMBL/GenBank/DDBJ whole genome shotgun (WGS) entry which is preliminary data.</text>
</comment>
<dbReference type="SUPFAM" id="SSF53448">
    <property type="entry name" value="Nucleotide-diphospho-sugar transferases"/>
    <property type="match status" value="1"/>
</dbReference>
<dbReference type="InterPro" id="IPR029044">
    <property type="entry name" value="Nucleotide-diphossugar_trans"/>
</dbReference>
<keyword evidence="4" id="KW-0812">Transmembrane</keyword>
<comment type="similarity">
    <text evidence="1">Belongs to the glycosyltransferase 2 family.</text>
</comment>
<keyword evidence="6" id="KW-1185">Reference proteome</keyword>
<dbReference type="Gene3D" id="3.90.550.10">
    <property type="entry name" value="Spore Coat Polysaccharide Biosynthesis Protein SpsA, Chain A"/>
    <property type="match status" value="1"/>
</dbReference>
<gene>
    <name evidence="5" type="ORF">GCM10011506_29370</name>
</gene>
<evidence type="ECO:0000256" key="2">
    <source>
        <dbReference type="ARBA" id="ARBA00022676"/>
    </source>
</evidence>
<evidence type="ECO:0000313" key="6">
    <source>
        <dbReference type="Proteomes" id="UP000636010"/>
    </source>
</evidence>
<protein>
    <submittedName>
        <fullName evidence="5">Glycosyl transferase</fullName>
    </submittedName>
</protein>
<keyword evidence="4" id="KW-1133">Transmembrane helix</keyword>
<dbReference type="PANTHER" id="PTHR43630:SF1">
    <property type="entry name" value="POLY-BETA-1,6-N-ACETYL-D-GLUCOSAMINE SYNTHASE"/>
    <property type="match status" value="1"/>
</dbReference>
<evidence type="ECO:0000256" key="3">
    <source>
        <dbReference type="ARBA" id="ARBA00022679"/>
    </source>
</evidence>
<keyword evidence="3 5" id="KW-0808">Transferase</keyword>
<feature type="transmembrane region" description="Helical" evidence="4">
    <location>
        <begin position="6"/>
        <end position="29"/>
    </location>
</feature>
<proteinExistence type="inferred from homology"/>
<feature type="transmembrane region" description="Helical" evidence="4">
    <location>
        <begin position="305"/>
        <end position="326"/>
    </location>
</feature>
<organism evidence="5 6">
    <name type="scientific">Marivirga lumbricoides</name>
    <dbReference type="NCBI Taxonomy" id="1046115"/>
    <lineage>
        <taxon>Bacteria</taxon>
        <taxon>Pseudomonadati</taxon>
        <taxon>Bacteroidota</taxon>
        <taxon>Cytophagia</taxon>
        <taxon>Cytophagales</taxon>
        <taxon>Marivirgaceae</taxon>
        <taxon>Marivirga</taxon>
    </lineage>
</organism>
<dbReference type="GO" id="GO:0016740">
    <property type="term" value="F:transferase activity"/>
    <property type="evidence" value="ECO:0007669"/>
    <property type="project" value="UniProtKB-KW"/>
</dbReference>